<dbReference type="PANTHER" id="PTHR35527">
    <property type="entry name" value="CHOLOYLGLYCINE HYDROLASE"/>
    <property type="match status" value="1"/>
</dbReference>
<comment type="similarity">
    <text evidence="1">Belongs to the peptidase C59 family.</text>
</comment>
<protein>
    <submittedName>
        <fullName evidence="4">Choloylglycine hydrolase</fullName>
    </submittedName>
</protein>
<accession>A0A0R2MAD1</accession>
<dbReference type="InterPro" id="IPR029055">
    <property type="entry name" value="Ntn_hydrolases_N"/>
</dbReference>
<proteinExistence type="inferred from homology"/>
<evidence type="ECO:0000256" key="1">
    <source>
        <dbReference type="ARBA" id="ARBA00006625"/>
    </source>
</evidence>
<dbReference type="PATRIC" id="fig|942150.3.peg.2559"/>
<dbReference type="CDD" id="cd00542">
    <property type="entry name" value="Ntn_PVA"/>
    <property type="match status" value="1"/>
</dbReference>
<evidence type="ECO:0000313" key="5">
    <source>
        <dbReference type="Proteomes" id="UP000051783"/>
    </source>
</evidence>
<dbReference type="SUPFAM" id="SSF56235">
    <property type="entry name" value="N-terminal nucleophile aminohydrolases (Ntn hydrolases)"/>
    <property type="match status" value="1"/>
</dbReference>
<dbReference type="Gene3D" id="3.60.60.10">
    <property type="entry name" value="Penicillin V Acylase, Chain A"/>
    <property type="match status" value="1"/>
</dbReference>
<dbReference type="Pfam" id="PF02275">
    <property type="entry name" value="CBAH"/>
    <property type="match status" value="1"/>
</dbReference>
<comment type="caution">
    <text evidence="4">The sequence shown here is derived from an EMBL/GenBank/DDBJ whole genome shotgun (WGS) entry which is preliminary data.</text>
</comment>
<gene>
    <name evidence="4" type="ORF">IV64_GL002451</name>
</gene>
<evidence type="ECO:0000313" key="4">
    <source>
        <dbReference type="EMBL" id="KRO10767.1"/>
    </source>
</evidence>
<organism evidence="4 5">
    <name type="scientific">Lactiplantibacillus xiangfangensis</name>
    <dbReference type="NCBI Taxonomy" id="942150"/>
    <lineage>
        <taxon>Bacteria</taxon>
        <taxon>Bacillati</taxon>
        <taxon>Bacillota</taxon>
        <taxon>Bacilli</taxon>
        <taxon>Lactobacillales</taxon>
        <taxon>Lactobacillaceae</taxon>
        <taxon>Lactiplantibacillus</taxon>
    </lineage>
</organism>
<keyword evidence="2 4" id="KW-0378">Hydrolase</keyword>
<dbReference type="AlphaFoldDB" id="A0A0R2MAD1"/>
<dbReference type="InterPro" id="IPR029132">
    <property type="entry name" value="CBAH/NAAA_C"/>
</dbReference>
<dbReference type="GO" id="GO:0016787">
    <property type="term" value="F:hydrolase activity"/>
    <property type="evidence" value="ECO:0007669"/>
    <property type="project" value="UniProtKB-KW"/>
</dbReference>
<evidence type="ECO:0000259" key="3">
    <source>
        <dbReference type="Pfam" id="PF02275"/>
    </source>
</evidence>
<evidence type="ECO:0000256" key="2">
    <source>
        <dbReference type="ARBA" id="ARBA00022801"/>
    </source>
</evidence>
<sequence length="336" mass="37478">MCTSLTYTNQNGGHFLARTMDYSIDFGARIMFMPRHRAVKGDAGEFLTKYGFIGAGRQLKHELFTDGVNEYGVGVATLYFPDHAVYQEKADAGKLALAPQDFVAWALGNAKSIDDLREHIKHVQLISHPAEVVAMVPPLHFIISDPTGETVVLEPTGPELKLINDPVGVMTNSPDLDWHLQNISTYGMLTNTEQPLQQYGDYHPMTQGPGTGAIGLPGDYTSISRFVRTNYLKHYIEVPADTPDTLNLLQYILNSVTIPKGVKKVSDGESDYTEYRSYMDLDGLTYSMELYENPGDLQQVALTDDMLNNVMHPVEYPLNHQAHVHILNTEETSELK</sequence>
<name>A0A0R2MAD1_9LACO</name>
<dbReference type="EMBL" id="JQCL01000057">
    <property type="protein sequence ID" value="KRO10767.1"/>
    <property type="molecule type" value="Genomic_DNA"/>
</dbReference>
<reference evidence="4 5" key="1">
    <citation type="journal article" date="2015" name="Genome Announc.">
        <title>Expanding the biotechnology potential of lactobacilli through comparative genomics of 213 strains and associated genera.</title>
        <authorList>
            <person name="Sun Z."/>
            <person name="Harris H.M."/>
            <person name="McCann A."/>
            <person name="Guo C."/>
            <person name="Argimon S."/>
            <person name="Zhang W."/>
            <person name="Yang X."/>
            <person name="Jeffery I.B."/>
            <person name="Cooney J.C."/>
            <person name="Kagawa T.F."/>
            <person name="Liu W."/>
            <person name="Song Y."/>
            <person name="Salvetti E."/>
            <person name="Wrobel A."/>
            <person name="Rasinkangas P."/>
            <person name="Parkhill J."/>
            <person name="Rea M.C."/>
            <person name="O'Sullivan O."/>
            <person name="Ritari J."/>
            <person name="Douillard F.P."/>
            <person name="Paul Ross R."/>
            <person name="Yang R."/>
            <person name="Briner A.E."/>
            <person name="Felis G.E."/>
            <person name="de Vos W.M."/>
            <person name="Barrangou R."/>
            <person name="Klaenhammer T.R."/>
            <person name="Caufield P.W."/>
            <person name="Cui Y."/>
            <person name="Zhang H."/>
            <person name="O'Toole P.W."/>
        </authorList>
    </citation>
    <scope>NUCLEOTIDE SEQUENCE [LARGE SCALE GENOMIC DNA]</scope>
    <source>
        <strain evidence="4 5">LMG 26013</strain>
    </source>
</reference>
<dbReference type="OrthoDB" id="9794717at2"/>
<dbReference type="Proteomes" id="UP000051783">
    <property type="component" value="Unassembled WGS sequence"/>
</dbReference>
<keyword evidence="5" id="KW-1185">Reference proteome</keyword>
<dbReference type="STRING" id="942150.IV64_GL002451"/>
<dbReference type="PANTHER" id="PTHR35527:SF2">
    <property type="entry name" value="HYDROLASE"/>
    <property type="match status" value="1"/>
</dbReference>
<dbReference type="InterPro" id="IPR052193">
    <property type="entry name" value="Peptidase_C59"/>
</dbReference>
<feature type="domain" description="Choloylglycine hydrolase/NAAA C-terminal" evidence="3">
    <location>
        <begin position="2"/>
        <end position="308"/>
    </location>
</feature>
<dbReference type="RefSeq" id="WP_057706166.1">
    <property type="nucleotide sequence ID" value="NZ_JQCL01000057.1"/>
</dbReference>